<evidence type="ECO:0000256" key="3">
    <source>
        <dbReference type="ARBA" id="ARBA00023098"/>
    </source>
</evidence>
<reference evidence="8 9" key="1">
    <citation type="submission" date="2024-01" db="EMBL/GenBank/DDBJ databases">
        <title>Genome assemblies of Stephania.</title>
        <authorList>
            <person name="Yang L."/>
        </authorList>
    </citation>
    <scope>NUCLEOTIDE SEQUENCE [LARGE SCALE GENOMIC DNA]</scope>
    <source>
        <strain evidence="8">YNDBR</strain>
        <tissue evidence="8">Leaf</tissue>
    </source>
</reference>
<feature type="domain" description="Thioester reductase (TE)" evidence="7">
    <location>
        <begin position="18"/>
        <end position="319"/>
    </location>
</feature>
<keyword evidence="4" id="KW-0521">NADP</keyword>
<dbReference type="GO" id="GO:0010345">
    <property type="term" value="P:suberin biosynthetic process"/>
    <property type="evidence" value="ECO:0007669"/>
    <property type="project" value="TreeGrafter"/>
</dbReference>
<comment type="caution">
    <text evidence="8">The sequence shown here is derived from an EMBL/GenBank/DDBJ whole genome shotgun (WGS) entry which is preliminary data.</text>
</comment>
<evidence type="ECO:0000313" key="8">
    <source>
        <dbReference type="EMBL" id="KAK9127461.1"/>
    </source>
</evidence>
<keyword evidence="9" id="KW-1185">Reference proteome</keyword>
<keyword evidence="5" id="KW-0175">Coiled coil</keyword>
<evidence type="ECO:0000259" key="6">
    <source>
        <dbReference type="Pfam" id="PF03015"/>
    </source>
</evidence>
<dbReference type="InterPro" id="IPR036291">
    <property type="entry name" value="NAD(P)-bd_dom_sf"/>
</dbReference>
<dbReference type="SUPFAM" id="SSF51735">
    <property type="entry name" value="NAD(P)-binding Rossmann-fold domains"/>
    <property type="match status" value="1"/>
</dbReference>
<comment type="function">
    <text evidence="4">Catalyzes the reduction of fatty acyl-CoA to fatty alcohols.</text>
</comment>
<evidence type="ECO:0000256" key="2">
    <source>
        <dbReference type="ARBA" id="ARBA00022516"/>
    </source>
</evidence>
<evidence type="ECO:0000256" key="5">
    <source>
        <dbReference type="SAM" id="Coils"/>
    </source>
</evidence>
<dbReference type="Proteomes" id="UP001420932">
    <property type="component" value="Unassembled WGS sequence"/>
</dbReference>
<dbReference type="GO" id="GO:0102965">
    <property type="term" value="F:alcohol-forming long-chain fatty acyl-CoA reductase activity"/>
    <property type="evidence" value="ECO:0007669"/>
    <property type="project" value="UniProtKB-EC"/>
</dbReference>
<evidence type="ECO:0000256" key="4">
    <source>
        <dbReference type="RuleBase" id="RU363097"/>
    </source>
</evidence>
<feature type="coiled-coil region" evidence="5">
    <location>
        <begin position="197"/>
        <end position="224"/>
    </location>
</feature>
<dbReference type="InterPro" id="IPR033640">
    <property type="entry name" value="FAR_C"/>
</dbReference>
<proteinExistence type="inferred from homology"/>
<dbReference type="PANTHER" id="PTHR11011:SF99">
    <property type="entry name" value="FATTY ACYL-COA REDUCTASE 3"/>
    <property type="match status" value="1"/>
</dbReference>
<dbReference type="Pfam" id="PF03015">
    <property type="entry name" value="Sterile"/>
    <property type="match status" value="1"/>
</dbReference>
<evidence type="ECO:0000313" key="9">
    <source>
        <dbReference type="Proteomes" id="UP001420932"/>
    </source>
</evidence>
<dbReference type="PANTHER" id="PTHR11011">
    <property type="entry name" value="MALE STERILITY PROTEIN 2-RELATED"/>
    <property type="match status" value="1"/>
</dbReference>
<dbReference type="GO" id="GO:0035336">
    <property type="term" value="P:long-chain fatty-acyl-CoA metabolic process"/>
    <property type="evidence" value="ECO:0007669"/>
    <property type="project" value="TreeGrafter"/>
</dbReference>
<dbReference type="InterPro" id="IPR026055">
    <property type="entry name" value="FAR"/>
</dbReference>
<dbReference type="Gene3D" id="3.40.50.720">
    <property type="entry name" value="NAD(P)-binding Rossmann-like Domain"/>
    <property type="match status" value="1"/>
</dbReference>
<sequence>MDQLDIILKFLKKRSILITGSTGFLGNLFVEKVLRVQPEVQRLFLLIRAADSQTAMQRLRDEVIGKELFKTLREMHGTGFEAFLSERIIPVAGSIACENLGIADSKTREEMLREITVIVNFAATTNFYARYDAALFTNTLGAKHVLDFAKKCARPDIVVHVSTAYVCGEKCGLVEEKPFRVGETLNGSSDLDIKQEIDLANETLEQLRSRKATNEDEKVAMKELGLTRARMYGWPNTYVFTKALGEMLIGDNKENIPVAIIRPTIITSTYKEPFPGWVDGIRTIDHMFIGYGKGKVRCFLGKSECTLDLIPGDMVVNTIIMAMVANANQLSQAIYHVGSSMRNPLNPLKLKQYGHSYFSNHPWIGRDGKAVMVREPIVFTKMDSFYRYMNTHYVLPFKVLQLLNTVCCQHFGHCSRMNRNINSAIQFVELYKSYIFFTGTFDDLNTQRLRAVAREAGAGADGFNFDPKCIDWDDYFMNTHIPGLVKFAF</sequence>
<feature type="domain" description="Fatty acyl-CoA reductase C-terminal" evidence="6">
    <location>
        <begin position="393"/>
        <end position="488"/>
    </location>
</feature>
<gene>
    <name evidence="8" type="ORF">Syun_016258</name>
</gene>
<dbReference type="AlphaFoldDB" id="A0AAP0J4J8"/>
<keyword evidence="2 4" id="KW-0444">Lipid biosynthesis</keyword>
<comment type="catalytic activity">
    <reaction evidence="4">
        <text>a long-chain fatty acyl-CoA + 2 NADPH + 2 H(+) = a long-chain primary fatty alcohol + 2 NADP(+) + CoA</text>
        <dbReference type="Rhea" id="RHEA:52716"/>
        <dbReference type="ChEBI" id="CHEBI:15378"/>
        <dbReference type="ChEBI" id="CHEBI:57287"/>
        <dbReference type="ChEBI" id="CHEBI:57783"/>
        <dbReference type="ChEBI" id="CHEBI:58349"/>
        <dbReference type="ChEBI" id="CHEBI:77396"/>
        <dbReference type="ChEBI" id="CHEBI:83139"/>
        <dbReference type="EC" id="1.2.1.84"/>
    </reaction>
</comment>
<evidence type="ECO:0000259" key="7">
    <source>
        <dbReference type="Pfam" id="PF07993"/>
    </source>
</evidence>
<dbReference type="EC" id="1.2.1.84" evidence="4"/>
<dbReference type="EMBL" id="JBBNAF010000007">
    <property type="protein sequence ID" value="KAK9127461.1"/>
    <property type="molecule type" value="Genomic_DNA"/>
</dbReference>
<accession>A0AAP0J4J8</accession>
<keyword evidence="3 4" id="KW-0443">Lipid metabolism</keyword>
<comment type="similarity">
    <text evidence="1 4">Belongs to the fatty acyl-CoA reductase family.</text>
</comment>
<dbReference type="InterPro" id="IPR013120">
    <property type="entry name" value="FAR_NAD-bd"/>
</dbReference>
<organism evidence="8 9">
    <name type="scientific">Stephania yunnanensis</name>
    <dbReference type="NCBI Taxonomy" id="152371"/>
    <lineage>
        <taxon>Eukaryota</taxon>
        <taxon>Viridiplantae</taxon>
        <taxon>Streptophyta</taxon>
        <taxon>Embryophyta</taxon>
        <taxon>Tracheophyta</taxon>
        <taxon>Spermatophyta</taxon>
        <taxon>Magnoliopsida</taxon>
        <taxon>Ranunculales</taxon>
        <taxon>Menispermaceae</taxon>
        <taxon>Menispermoideae</taxon>
        <taxon>Cissampelideae</taxon>
        <taxon>Stephania</taxon>
    </lineage>
</organism>
<protein>
    <recommendedName>
        <fullName evidence="4">Fatty acyl-CoA reductase</fullName>
        <ecNumber evidence="4">1.2.1.84</ecNumber>
    </recommendedName>
</protein>
<dbReference type="GO" id="GO:0080019">
    <property type="term" value="F:alcohol-forming very long-chain fatty acyl-CoA reductase activity"/>
    <property type="evidence" value="ECO:0007669"/>
    <property type="project" value="InterPro"/>
</dbReference>
<keyword evidence="4" id="KW-0560">Oxidoreductase</keyword>
<name>A0AAP0J4J8_9MAGN</name>
<dbReference type="Pfam" id="PF07993">
    <property type="entry name" value="NAD_binding_4"/>
    <property type="match status" value="1"/>
</dbReference>
<dbReference type="CDD" id="cd09071">
    <property type="entry name" value="FAR_C"/>
    <property type="match status" value="1"/>
</dbReference>
<dbReference type="CDD" id="cd05236">
    <property type="entry name" value="FAR-N_SDR_e"/>
    <property type="match status" value="1"/>
</dbReference>
<evidence type="ECO:0000256" key="1">
    <source>
        <dbReference type="ARBA" id="ARBA00005928"/>
    </source>
</evidence>